<accession>A0A511KDM0</accession>
<keyword evidence="1" id="KW-0175">Coiled coil</keyword>
<evidence type="ECO:0000256" key="2">
    <source>
        <dbReference type="SAM" id="MobiDB-lite"/>
    </source>
</evidence>
<feature type="coiled-coil region" evidence="1">
    <location>
        <begin position="310"/>
        <end position="337"/>
    </location>
</feature>
<feature type="compositionally biased region" description="Low complexity" evidence="2">
    <location>
        <begin position="1"/>
        <end position="19"/>
    </location>
</feature>
<dbReference type="EMBL" id="BJWK01000005">
    <property type="protein sequence ID" value="GEM08489.1"/>
    <property type="molecule type" value="Genomic_DNA"/>
</dbReference>
<dbReference type="AlphaFoldDB" id="A0A511KDM0"/>
<feature type="compositionally biased region" description="Basic and acidic residues" evidence="2">
    <location>
        <begin position="127"/>
        <end position="144"/>
    </location>
</feature>
<feature type="region of interest" description="Disordered" evidence="2">
    <location>
        <begin position="105"/>
        <end position="144"/>
    </location>
</feature>
<proteinExistence type="predicted"/>
<feature type="region of interest" description="Disordered" evidence="2">
    <location>
        <begin position="1"/>
        <end position="92"/>
    </location>
</feature>
<sequence>MLSSARTAAGRATCAACSRRPPRATLSTATTRPAAFDGRSLRTGSGLYTVERQRRGAASYAQAGKEVEEQSEEEGEEADASEAGHREKEGKSEDALKALFDAIDKPADSPASESSASPSSSGSGAPPKEEKTPLERVMDPEKGQPTLKDLEAFRPRRFTIPEPTSPQSHRLVYEKIWEKTYKTIDRAFTKRQVFNFAYRHGLNLDTSDERMRTALHGVKHKWWKAKALDQMNKRELCYTIMRLHWNMQNPTTLPKPLTGKTASMTVNLTDRDLFLILSPNSTLISNLSREHNVKILFRRFPDQGRVGIILSGAHANLVSAREEVEALSETCEKTEFQLPAPATTLRPEVYQAISRSAKAFLEPGSEPDKLKASAVEAKSIVKTERHVVAAFNADSERTSTALFASVPQNLDTLRYSMFPHASLVPVSQILTGGTSSFARFKSVSLSSTSSSVAEDPAHKAHLEMLQWTERMRLERSARIGIYAPPSLDGSSKTPAELSILRALRAPFAEEEKEGKEVNVSARFGHVAWPLYRDYERQSALGPVLEGSWPFGRFADWASETVKKVKNVFLPFPPSGVLQSTKVLEPLPVPSAPSFASLLSTSLDERASSSEAERTKALLAGPRLETLVFRRWTYRPKTPAAVGEAQTRMEVIFELKDAEEVPVVRDMRILKTTVRIVKENKVDLMIPTGSHDAQFSMSTVTEVPLDEYPSAFTTAALTFHGAPPLTIHHKWGIYMLDTDHYVRRTLIPSATSSSFSSSLPTTSSYDPSSPTVPPAPLTIQERWHSLTRDGSRGVDVSYEVGNGTVEEIRKAGWWKAGLEAVENRALGRRAREGREGEGTGSKAGLLLFKR</sequence>
<evidence type="ECO:0000256" key="1">
    <source>
        <dbReference type="SAM" id="Coils"/>
    </source>
</evidence>
<feature type="compositionally biased region" description="Low complexity" evidence="2">
    <location>
        <begin position="750"/>
        <end position="768"/>
    </location>
</feature>
<protein>
    <submittedName>
        <fullName evidence="3">Uncharacterized protein</fullName>
    </submittedName>
</protein>
<feature type="region of interest" description="Disordered" evidence="2">
    <location>
        <begin position="750"/>
        <end position="774"/>
    </location>
</feature>
<feature type="compositionally biased region" description="Acidic residues" evidence="2">
    <location>
        <begin position="69"/>
        <end position="80"/>
    </location>
</feature>
<reference evidence="3 4" key="1">
    <citation type="submission" date="2019-07" db="EMBL/GenBank/DDBJ databases">
        <title>Rhodotorula toruloides NBRC10032 genome sequencing.</title>
        <authorList>
            <person name="Shida Y."/>
            <person name="Takaku H."/>
            <person name="Ogasawara W."/>
            <person name="Mori K."/>
        </authorList>
    </citation>
    <scope>NUCLEOTIDE SEQUENCE [LARGE SCALE GENOMIC DNA]</scope>
    <source>
        <strain evidence="3 4">NBRC10032</strain>
    </source>
</reference>
<feature type="compositionally biased region" description="Low complexity" evidence="2">
    <location>
        <begin position="108"/>
        <end position="126"/>
    </location>
</feature>
<evidence type="ECO:0000313" key="3">
    <source>
        <dbReference type="EMBL" id="GEM08489.1"/>
    </source>
</evidence>
<comment type="caution">
    <text evidence="3">The sequence shown here is derived from an EMBL/GenBank/DDBJ whole genome shotgun (WGS) entry which is preliminary data.</text>
</comment>
<feature type="compositionally biased region" description="Basic and acidic residues" evidence="2">
    <location>
        <begin position="82"/>
        <end position="92"/>
    </location>
</feature>
<name>A0A511KDM0_RHOTO</name>
<gene>
    <name evidence="3" type="ORF">Rt10032_c05g2506</name>
</gene>
<dbReference type="OrthoDB" id="2525845at2759"/>
<evidence type="ECO:0000313" key="4">
    <source>
        <dbReference type="Proteomes" id="UP000321518"/>
    </source>
</evidence>
<organism evidence="3 4">
    <name type="scientific">Rhodotorula toruloides</name>
    <name type="common">Yeast</name>
    <name type="synonym">Rhodosporidium toruloides</name>
    <dbReference type="NCBI Taxonomy" id="5286"/>
    <lineage>
        <taxon>Eukaryota</taxon>
        <taxon>Fungi</taxon>
        <taxon>Dikarya</taxon>
        <taxon>Basidiomycota</taxon>
        <taxon>Pucciniomycotina</taxon>
        <taxon>Microbotryomycetes</taxon>
        <taxon>Sporidiobolales</taxon>
        <taxon>Sporidiobolaceae</taxon>
        <taxon>Rhodotorula</taxon>
    </lineage>
</organism>
<dbReference type="Proteomes" id="UP000321518">
    <property type="component" value="Unassembled WGS sequence"/>
</dbReference>